<feature type="signal peptide" evidence="4">
    <location>
        <begin position="1"/>
        <end position="29"/>
    </location>
</feature>
<dbReference type="EMBL" id="EF531339">
    <property type="protein sequence ID" value="ABV27247.1"/>
    <property type="molecule type" value="Genomic_DNA"/>
</dbReference>
<evidence type="ECO:0000313" key="5">
    <source>
        <dbReference type="EMBL" id="ABV27247.1"/>
    </source>
</evidence>
<feature type="repeat" description="TPR" evidence="3">
    <location>
        <begin position="209"/>
        <end position="242"/>
    </location>
</feature>
<keyword evidence="4" id="KW-0732">Signal</keyword>
<feature type="chain" id="PRO_5002720563" evidence="4">
    <location>
        <begin position="30"/>
        <end position="472"/>
    </location>
</feature>
<reference evidence="5" key="1">
    <citation type="journal article" date="2007" name="Science">
        <title>Candidatus Chloracidobacterium thermophilum: an aerobic phototrophic Acidobacterium.</title>
        <authorList>
            <person name="Bryant D.A."/>
            <person name="Costas A.M."/>
            <person name="Maresca J.A."/>
            <person name="Chew A.G."/>
            <person name="Klatt C.G."/>
            <person name="Bateson M.M."/>
            <person name="Tallon L.J."/>
            <person name="Hostetler J."/>
            <person name="Nelson W.C."/>
            <person name="Heidelberg J.F."/>
            <person name="Ward D.M."/>
        </authorList>
    </citation>
    <scope>NUCLEOTIDE SEQUENCE</scope>
</reference>
<evidence type="ECO:0000256" key="1">
    <source>
        <dbReference type="ARBA" id="ARBA00022737"/>
    </source>
</evidence>
<accession>A8DJH1</accession>
<dbReference type="AlphaFoldDB" id="A8DJH1"/>
<organism evidence="5">
    <name type="scientific">Chloracidobacterium thermophilum</name>
    <dbReference type="NCBI Taxonomy" id="458033"/>
    <lineage>
        <taxon>Bacteria</taxon>
        <taxon>Pseudomonadati</taxon>
        <taxon>Acidobacteriota</taxon>
        <taxon>Terriglobia</taxon>
        <taxon>Terriglobales</taxon>
        <taxon>Acidobacteriaceae</taxon>
        <taxon>Chloracidobacterium</taxon>
    </lineage>
</organism>
<evidence type="ECO:0000256" key="2">
    <source>
        <dbReference type="ARBA" id="ARBA00022803"/>
    </source>
</evidence>
<keyword evidence="2 3" id="KW-0802">TPR repeat</keyword>
<dbReference type="PROSITE" id="PS50005">
    <property type="entry name" value="TPR"/>
    <property type="match status" value="1"/>
</dbReference>
<dbReference type="Gene3D" id="1.25.40.10">
    <property type="entry name" value="Tetratricopeptide repeat domain"/>
    <property type="match status" value="1"/>
</dbReference>
<dbReference type="Pfam" id="PF13424">
    <property type="entry name" value="TPR_12"/>
    <property type="match status" value="1"/>
</dbReference>
<name>A8DJH1_9BACT</name>
<dbReference type="PANTHER" id="PTHR14027">
    <property type="entry name" value="RNA POLYMERASE-ASSOCIATED PROTEIN CTR9"/>
    <property type="match status" value="1"/>
</dbReference>
<evidence type="ECO:0000256" key="4">
    <source>
        <dbReference type="SAM" id="SignalP"/>
    </source>
</evidence>
<dbReference type="PANTHER" id="PTHR14027:SF2">
    <property type="entry name" value="RNA POLYMERASE-ASSOCIATED PROTEIN CTR9 HOMOLOG"/>
    <property type="match status" value="1"/>
</dbReference>
<proteinExistence type="predicted"/>
<protein>
    <submittedName>
        <fullName evidence="5">Tetratricopeptide repeat family protein</fullName>
    </submittedName>
</protein>
<dbReference type="InterPro" id="IPR011990">
    <property type="entry name" value="TPR-like_helical_dom_sf"/>
</dbReference>
<dbReference type="GO" id="GO:0006368">
    <property type="term" value="P:transcription elongation by RNA polymerase II"/>
    <property type="evidence" value="ECO:0007669"/>
    <property type="project" value="TreeGrafter"/>
</dbReference>
<dbReference type="SMART" id="SM00028">
    <property type="entry name" value="TPR"/>
    <property type="match status" value="3"/>
</dbReference>
<dbReference type="SUPFAM" id="SSF48452">
    <property type="entry name" value="TPR-like"/>
    <property type="match status" value="2"/>
</dbReference>
<dbReference type="Pfam" id="PF13174">
    <property type="entry name" value="TPR_6"/>
    <property type="match status" value="1"/>
</dbReference>
<evidence type="ECO:0000256" key="3">
    <source>
        <dbReference type="PROSITE-ProRule" id="PRU00339"/>
    </source>
</evidence>
<dbReference type="InterPro" id="IPR019734">
    <property type="entry name" value="TPR_rpt"/>
</dbReference>
<keyword evidence="1" id="KW-0677">Repeat</keyword>
<dbReference type="GO" id="GO:0006355">
    <property type="term" value="P:regulation of DNA-templated transcription"/>
    <property type="evidence" value="ECO:0007669"/>
    <property type="project" value="InterPro"/>
</dbReference>
<gene>
    <name evidence="5" type="ORF">YS_M60-F11.063</name>
</gene>
<dbReference type="InterPro" id="IPR031101">
    <property type="entry name" value="Ctr9"/>
</dbReference>
<sequence>MPLSNMGSQTTFLRFLFLWFSLLTTFSLAQSAANPTAASKPNLRYGDPGYVGARISFDCRSCSLPDAIQGILAKAGIRFEFPDANQWRQVAETVVVKEEPWNVVLDVVLNRHQLQATWSELGRLVIARRLTPVAATPGRLEQLLSGLPPIPARLGALSPASRAIEAERFFREGLGYFFLANPDDSRLALTRFAWAATIFAEVEYTGREAAALYLLGAAFLDLGQTTKAREAFLQARDLGQNGGNQRAVLLSEVSLAYVDASEGGPTEVTRRAAAAGLEFFRQAVSRTNLSSRSLVDRELDAMLVTMTGRLFFRLGETEAAYQAFELGFDAYAGLEDSARGLIENAVWLERCAPTIGRQERAQRALETARGVRRAAQSARLQIALLSWMGMVYAEAGELKKALQLQREALDALNQLSDRALEVGVLWNMARIQLAMGNKTDARRSYESILKITEKDTDSFWRIQAQEALAHLS</sequence>
<dbReference type="GO" id="GO:0000993">
    <property type="term" value="F:RNA polymerase II complex binding"/>
    <property type="evidence" value="ECO:0007669"/>
    <property type="project" value="TreeGrafter"/>
</dbReference>